<dbReference type="Pfam" id="PF01471">
    <property type="entry name" value="PG_binding_1"/>
    <property type="match status" value="1"/>
</dbReference>
<keyword evidence="5 7" id="KW-0573">Peptidoglycan synthesis</keyword>
<protein>
    <submittedName>
        <fullName evidence="11">Lipoprotein-anchoring transpeptidase ErfK/SrfK</fullName>
    </submittedName>
</protein>
<evidence type="ECO:0000256" key="1">
    <source>
        <dbReference type="ARBA" id="ARBA00004752"/>
    </source>
</evidence>
<keyword evidence="4 7" id="KW-0133">Cell shape</keyword>
<reference evidence="11 12" key="1">
    <citation type="submission" date="2017-04" db="EMBL/GenBank/DDBJ databases">
        <authorList>
            <person name="Afonso C.L."/>
            <person name="Miller P.J."/>
            <person name="Scott M.A."/>
            <person name="Spackman E."/>
            <person name="Goraichik I."/>
            <person name="Dimitrov K.M."/>
            <person name="Suarez D.L."/>
            <person name="Swayne D.E."/>
        </authorList>
    </citation>
    <scope>NUCLEOTIDE SEQUENCE [LARGE SCALE GENOMIC DNA]</scope>
    <source>
        <strain evidence="11 12">CGMCC 1.10972</strain>
    </source>
</reference>
<evidence type="ECO:0000259" key="10">
    <source>
        <dbReference type="PROSITE" id="PS52029"/>
    </source>
</evidence>
<feature type="chain" id="PRO_5013184563" evidence="9">
    <location>
        <begin position="22"/>
        <end position="403"/>
    </location>
</feature>
<dbReference type="GO" id="GO:0071555">
    <property type="term" value="P:cell wall organization"/>
    <property type="evidence" value="ECO:0007669"/>
    <property type="project" value="UniProtKB-UniRule"/>
</dbReference>
<dbReference type="GO" id="GO:0071972">
    <property type="term" value="F:peptidoglycan L,D-transpeptidase activity"/>
    <property type="evidence" value="ECO:0007669"/>
    <property type="project" value="TreeGrafter"/>
</dbReference>
<dbReference type="GO" id="GO:0008360">
    <property type="term" value="P:regulation of cell shape"/>
    <property type="evidence" value="ECO:0007669"/>
    <property type="project" value="UniProtKB-UniRule"/>
</dbReference>
<evidence type="ECO:0000313" key="11">
    <source>
        <dbReference type="EMBL" id="SMC60460.1"/>
    </source>
</evidence>
<gene>
    <name evidence="11" type="ORF">SAMN06297251_104207</name>
</gene>
<evidence type="ECO:0000256" key="8">
    <source>
        <dbReference type="SAM" id="MobiDB-lite"/>
    </source>
</evidence>
<comment type="pathway">
    <text evidence="1 7">Cell wall biogenesis; peptidoglycan biosynthesis.</text>
</comment>
<evidence type="ECO:0000256" key="4">
    <source>
        <dbReference type="ARBA" id="ARBA00022960"/>
    </source>
</evidence>
<proteinExistence type="inferred from homology"/>
<dbReference type="PROSITE" id="PS52029">
    <property type="entry name" value="LD_TPASE"/>
    <property type="match status" value="1"/>
</dbReference>
<dbReference type="InterPro" id="IPR038063">
    <property type="entry name" value="Transpep_catalytic_dom"/>
</dbReference>
<organism evidence="11 12">
    <name type="scientific">Fulvimarina manganoxydans</name>
    <dbReference type="NCBI Taxonomy" id="937218"/>
    <lineage>
        <taxon>Bacteria</taxon>
        <taxon>Pseudomonadati</taxon>
        <taxon>Pseudomonadota</taxon>
        <taxon>Alphaproteobacteria</taxon>
        <taxon>Hyphomicrobiales</taxon>
        <taxon>Aurantimonadaceae</taxon>
        <taxon>Fulvimarina</taxon>
    </lineage>
</organism>
<dbReference type="GO" id="GO:0018104">
    <property type="term" value="P:peptidoglycan-protein cross-linking"/>
    <property type="evidence" value="ECO:0007669"/>
    <property type="project" value="TreeGrafter"/>
</dbReference>
<dbReference type="InterPro" id="IPR036365">
    <property type="entry name" value="PGBD-like_sf"/>
</dbReference>
<feature type="domain" description="L,D-TPase catalytic" evidence="10">
    <location>
        <begin position="268"/>
        <end position="402"/>
    </location>
</feature>
<keyword evidence="9" id="KW-0732">Signal</keyword>
<dbReference type="AlphaFoldDB" id="A0A1W2AIS3"/>
<dbReference type="Pfam" id="PF03734">
    <property type="entry name" value="YkuD"/>
    <property type="match status" value="1"/>
</dbReference>
<evidence type="ECO:0000313" key="12">
    <source>
        <dbReference type="Proteomes" id="UP000192656"/>
    </source>
</evidence>
<dbReference type="SUPFAM" id="SSF141523">
    <property type="entry name" value="L,D-transpeptidase catalytic domain-like"/>
    <property type="match status" value="1"/>
</dbReference>
<evidence type="ECO:0000256" key="2">
    <source>
        <dbReference type="ARBA" id="ARBA00005992"/>
    </source>
</evidence>
<dbReference type="PANTHER" id="PTHR30582">
    <property type="entry name" value="L,D-TRANSPEPTIDASE"/>
    <property type="match status" value="1"/>
</dbReference>
<dbReference type="STRING" id="937218.SAMN06297251_104207"/>
<dbReference type="UniPathway" id="UPA00219"/>
<dbReference type="InterPro" id="IPR005490">
    <property type="entry name" value="LD_TPept_cat_dom"/>
</dbReference>
<dbReference type="SUPFAM" id="SSF47090">
    <property type="entry name" value="PGBD-like"/>
    <property type="match status" value="1"/>
</dbReference>
<dbReference type="PANTHER" id="PTHR30582:SF30">
    <property type="entry name" value="BLR4375 PROTEIN"/>
    <property type="match status" value="1"/>
</dbReference>
<evidence type="ECO:0000256" key="5">
    <source>
        <dbReference type="ARBA" id="ARBA00022984"/>
    </source>
</evidence>
<dbReference type="InterPro" id="IPR036366">
    <property type="entry name" value="PGBDSf"/>
</dbReference>
<feature type="active site" description="Nucleophile" evidence="7">
    <location>
        <position position="377"/>
    </location>
</feature>
<dbReference type="InterPro" id="IPR002477">
    <property type="entry name" value="Peptidoglycan-bd-like"/>
</dbReference>
<evidence type="ECO:0000256" key="3">
    <source>
        <dbReference type="ARBA" id="ARBA00022679"/>
    </source>
</evidence>
<feature type="region of interest" description="Disordered" evidence="8">
    <location>
        <begin position="58"/>
        <end position="122"/>
    </location>
</feature>
<dbReference type="RefSeq" id="WP_084409325.1">
    <property type="nucleotide sequence ID" value="NZ_FWXR01000004.1"/>
</dbReference>
<accession>A0A1W2AIS3</accession>
<feature type="active site" description="Proton donor/acceptor" evidence="7">
    <location>
        <position position="361"/>
    </location>
</feature>
<keyword evidence="11" id="KW-0449">Lipoprotein</keyword>
<dbReference type="CDD" id="cd16913">
    <property type="entry name" value="YkuD_like"/>
    <property type="match status" value="1"/>
</dbReference>
<evidence type="ECO:0000256" key="6">
    <source>
        <dbReference type="ARBA" id="ARBA00023316"/>
    </source>
</evidence>
<feature type="signal peptide" evidence="9">
    <location>
        <begin position="1"/>
        <end position="21"/>
    </location>
</feature>
<dbReference type="GO" id="GO:0005576">
    <property type="term" value="C:extracellular region"/>
    <property type="evidence" value="ECO:0007669"/>
    <property type="project" value="TreeGrafter"/>
</dbReference>
<dbReference type="Proteomes" id="UP000192656">
    <property type="component" value="Unassembled WGS sequence"/>
</dbReference>
<evidence type="ECO:0000256" key="7">
    <source>
        <dbReference type="PROSITE-ProRule" id="PRU01373"/>
    </source>
</evidence>
<keyword evidence="6 7" id="KW-0961">Cell wall biogenesis/degradation</keyword>
<name>A0A1W2AIS3_9HYPH</name>
<comment type="similarity">
    <text evidence="2">Belongs to the YkuD family.</text>
</comment>
<dbReference type="GO" id="GO:0016740">
    <property type="term" value="F:transferase activity"/>
    <property type="evidence" value="ECO:0007669"/>
    <property type="project" value="UniProtKB-KW"/>
</dbReference>
<dbReference type="Gene3D" id="1.10.101.10">
    <property type="entry name" value="PGBD-like superfamily/PGBD"/>
    <property type="match status" value="1"/>
</dbReference>
<dbReference type="Gene3D" id="2.40.440.10">
    <property type="entry name" value="L,D-transpeptidase catalytic domain-like"/>
    <property type="match status" value="1"/>
</dbReference>
<dbReference type="InterPro" id="IPR050979">
    <property type="entry name" value="LD-transpeptidase"/>
</dbReference>
<dbReference type="EMBL" id="FWXR01000004">
    <property type="protein sequence ID" value="SMC60460.1"/>
    <property type="molecule type" value="Genomic_DNA"/>
</dbReference>
<sequence>MTTQLPHSVLLSLRVIGLASASLVTGPLVASAGAQAITPQAIESATFAEWQARQGVDAPSGLDVEPAEPGEGAAPAPGEADSGSATAEVAVTGQPSVVVETPANTTDVPDETGVQPLSGEETPDPFLVRLQILLDRAHVSPGVIDGYLGENTRKAIRAYEEMRGLAVDGEPDEEMWTLLVVDTGEAAKTYQITEDDLSKRYVETIPDDYEDMAQMEWLGFHGPAEMLAERFHMDEELLKTLNPNATFSAPGEELLVASVADPADTKVSRITVDKGRGLVTAFDESGTIVMSAPATVGSSDTPSPSGTVTVLGAAPDPTYHYKPDVNFTQGDNREPLTLPAGPNGPVGSMWIDLSKPTYGIHGTAHPALIDKTQSHGCVRLTNWDAQNLADLVLPNETKVEFLP</sequence>
<keyword evidence="12" id="KW-1185">Reference proteome</keyword>
<dbReference type="OrthoDB" id="9787225at2"/>
<keyword evidence="3" id="KW-0808">Transferase</keyword>
<evidence type="ECO:0000256" key="9">
    <source>
        <dbReference type="SAM" id="SignalP"/>
    </source>
</evidence>
<feature type="compositionally biased region" description="Low complexity" evidence="8">
    <location>
        <begin position="67"/>
        <end position="80"/>
    </location>
</feature>